<dbReference type="AlphaFoldDB" id="A0A1T5EBX3"/>
<dbReference type="GO" id="GO:0016491">
    <property type="term" value="F:oxidoreductase activity"/>
    <property type="evidence" value="ECO:0007669"/>
    <property type="project" value="UniProtKB-KW"/>
</dbReference>
<protein>
    <submittedName>
        <fullName evidence="4">3-oxoacyl-[acyl-carrier protein] reductase</fullName>
    </submittedName>
</protein>
<keyword evidence="5" id="KW-1185">Reference proteome</keyword>
<keyword evidence="3" id="KW-0560">Oxidoreductase</keyword>
<evidence type="ECO:0000256" key="2">
    <source>
        <dbReference type="ARBA" id="ARBA00022857"/>
    </source>
</evidence>
<evidence type="ECO:0000313" key="4">
    <source>
        <dbReference type="EMBL" id="SKB81474.1"/>
    </source>
</evidence>
<dbReference type="Pfam" id="PF13561">
    <property type="entry name" value="adh_short_C2"/>
    <property type="match status" value="1"/>
</dbReference>
<dbReference type="RefSeq" id="WP_079684313.1">
    <property type="nucleotide sequence ID" value="NZ_FUYQ01000025.1"/>
</dbReference>
<dbReference type="InterPro" id="IPR052178">
    <property type="entry name" value="Sec_Metab_Biosynth_SDR"/>
</dbReference>
<accession>A0A1T5EBX3</accession>
<keyword evidence="2" id="KW-0521">NADP</keyword>
<proteinExistence type="inferred from homology"/>
<name>A0A1T5EBX3_9BACT</name>
<dbReference type="Proteomes" id="UP000190852">
    <property type="component" value="Unassembled WGS sequence"/>
</dbReference>
<dbReference type="EMBL" id="FUYQ01000025">
    <property type="protein sequence ID" value="SKB81474.1"/>
    <property type="molecule type" value="Genomic_DNA"/>
</dbReference>
<sequence>MDKYVLITGGTKGIGKAVALCLAASGYDLILTYSSDTHTAEETRRELLQNNDVDVRILKADITNIKSISAIDTYLEEQSLELFSVVFNAGLTCRESFEQVSYAAWEEVFFANVHFPVFLMQRIITKMAKGGSVVFTGSLMGIEPHSVSLAYGVSKSAVHALVKNMVKVFVPYEIRVNAVAPGFVDTEWQLTKPEEIRRNIERKVSLGRFCKPEELAEVYKMLIENNYFNGEVVVVDGGYSYK</sequence>
<dbReference type="PANTHER" id="PTHR43618:SF13">
    <property type="entry name" value="CHAIN DEHYDROGENASE, PUTATIVE (AFU_ORTHOLOGUE AFUA_1G17650)-RELATED"/>
    <property type="match status" value="1"/>
</dbReference>
<gene>
    <name evidence="4" type="ORF">SAMN05660349_02901</name>
</gene>
<dbReference type="PRINTS" id="PR00081">
    <property type="entry name" value="GDHRDH"/>
</dbReference>
<dbReference type="CDD" id="cd05233">
    <property type="entry name" value="SDR_c"/>
    <property type="match status" value="1"/>
</dbReference>
<evidence type="ECO:0000256" key="1">
    <source>
        <dbReference type="ARBA" id="ARBA00006484"/>
    </source>
</evidence>
<dbReference type="InterPro" id="IPR002347">
    <property type="entry name" value="SDR_fam"/>
</dbReference>
<dbReference type="PANTHER" id="PTHR43618">
    <property type="entry name" value="7-ALPHA-HYDROXYSTEROID DEHYDROGENASE"/>
    <property type="match status" value="1"/>
</dbReference>
<comment type="similarity">
    <text evidence="1">Belongs to the short-chain dehydrogenases/reductases (SDR) family.</text>
</comment>
<evidence type="ECO:0000313" key="5">
    <source>
        <dbReference type="Proteomes" id="UP000190852"/>
    </source>
</evidence>
<dbReference type="SUPFAM" id="SSF51735">
    <property type="entry name" value="NAD(P)-binding Rossmann-fold domains"/>
    <property type="match status" value="1"/>
</dbReference>
<reference evidence="5" key="1">
    <citation type="submission" date="2017-02" db="EMBL/GenBank/DDBJ databases">
        <authorList>
            <person name="Varghese N."/>
            <person name="Submissions S."/>
        </authorList>
    </citation>
    <scope>NUCLEOTIDE SEQUENCE [LARGE SCALE GENOMIC DNA]</scope>
    <source>
        <strain evidence="5">DSM 24967</strain>
    </source>
</reference>
<dbReference type="InterPro" id="IPR036291">
    <property type="entry name" value="NAD(P)-bd_dom_sf"/>
</dbReference>
<organism evidence="4 5">
    <name type="scientific">Parabacteroides chartae</name>
    <dbReference type="NCBI Taxonomy" id="1037355"/>
    <lineage>
        <taxon>Bacteria</taxon>
        <taxon>Pseudomonadati</taxon>
        <taxon>Bacteroidota</taxon>
        <taxon>Bacteroidia</taxon>
        <taxon>Bacteroidales</taxon>
        <taxon>Tannerellaceae</taxon>
        <taxon>Parabacteroides</taxon>
    </lineage>
</organism>
<dbReference type="Gene3D" id="3.40.50.720">
    <property type="entry name" value="NAD(P)-binding Rossmann-like Domain"/>
    <property type="match status" value="1"/>
</dbReference>
<evidence type="ECO:0000256" key="3">
    <source>
        <dbReference type="ARBA" id="ARBA00023002"/>
    </source>
</evidence>